<dbReference type="Proteomes" id="UP000030669">
    <property type="component" value="Unassembled WGS sequence"/>
</dbReference>
<dbReference type="InterPro" id="IPR036397">
    <property type="entry name" value="RNaseH_sf"/>
</dbReference>
<dbReference type="HOGENOM" id="CLU_072637_0_0_1"/>
<dbReference type="SUPFAM" id="SSF53098">
    <property type="entry name" value="Ribonuclease H-like"/>
    <property type="match status" value="1"/>
</dbReference>
<dbReference type="PANTHER" id="PTHR43040:SF1">
    <property type="entry name" value="RIBONUCLEASE D"/>
    <property type="match status" value="1"/>
</dbReference>
<evidence type="ECO:0000313" key="3">
    <source>
        <dbReference type="Proteomes" id="UP000030669"/>
    </source>
</evidence>
<dbReference type="eggNOG" id="ENOG502SNG7">
    <property type="taxonomic scope" value="Eukaryota"/>
</dbReference>
<dbReference type="KEGG" id="gtr:GLOTRDRAFT_123248"/>
<gene>
    <name evidence="2" type="ORF">GLOTRDRAFT_123248</name>
</gene>
<reference evidence="2 3" key="1">
    <citation type="journal article" date="2012" name="Science">
        <title>The Paleozoic origin of enzymatic lignin decomposition reconstructed from 31 fungal genomes.</title>
        <authorList>
            <person name="Floudas D."/>
            <person name="Binder M."/>
            <person name="Riley R."/>
            <person name="Barry K."/>
            <person name="Blanchette R.A."/>
            <person name="Henrissat B."/>
            <person name="Martinez A.T."/>
            <person name="Otillar R."/>
            <person name="Spatafora J.W."/>
            <person name="Yadav J.S."/>
            <person name="Aerts A."/>
            <person name="Benoit I."/>
            <person name="Boyd A."/>
            <person name="Carlson A."/>
            <person name="Copeland A."/>
            <person name="Coutinho P.M."/>
            <person name="de Vries R.P."/>
            <person name="Ferreira P."/>
            <person name="Findley K."/>
            <person name="Foster B."/>
            <person name="Gaskell J."/>
            <person name="Glotzer D."/>
            <person name="Gorecki P."/>
            <person name="Heitman J."/>
            <person name="Hesse C."/>
            <person name="Hori C."/>
            <person name="Igarashi K."/>
            <person name="Jurgens J.A."/>
            <person name="Kallen N."/>
            <person name="Kersten P."/>
            <person name="Kohler A."/>
            <person name="Kuees U."/>
            <person name="Kumar T.K.A."/>
            <person name="Kuo A."/>
            <person name="LaButti K."/>
            <person name="Larrondo L.F."/>
            <person name="Lindquist E."/>
            <person name="Ling A."/>
            <person name="Lombard V."/>
            <person name="Lucas S."/>
            <person name="Lundell T."/>
            <person name="Martin R."/>
            <person name="McLaughlin D.J."/>
            <person name="Morgenstern I."/>
            <person name="Morin E."/>
            <person name="Murat C."/>
            <person name="Nagy L.G."/>
            <person name="Nolan M."/>
            <person name="Ohm R.A."/>
            <person name="Patyshakuliyeva A."/>
            <person name="Rokas A."/>
            <person name="Ruiz-Duenas F.J."/>
            <person name="Sabat G."/>
            <person name="Salamov A."/>
            <person name="Samejima M."/>
            <person name="Schmutz J."/>
            <person name="Slot J.C."/>
            <person name="St John F."/>
            <person name="Stenlid J."/>
            <person name="Sun H."/>
            <person name="Sun S."/>
            <person name="Syed K."/>
            <person name="Tsang A."/>
            <person name="Wiebenga A."/>
            <person name="Young D."/>
            <person name="Pisabarro A."/>
            <person name="Eastwood D.C."/>
            <person name="Martin F."/>
            <person name="Cullen D."/>
            <person name="Grigoriev I.V."/>
            <person name="Hibbett D.S."/>
        </authorList>
    </citation>
    <scope>NUCLEOTIDE SEQUENCE [LARGE SCALE GENOMIC DNA]</scope>
    <source>
        <strain evidence="2 3">ATCC 11539</strain>
    </source>
</reference>
<dbReference type="GO" id="GO:0008408">
    <property type="term" value="F:3'-5' exonuclease activity"/>
    <property type="evidence" value="ECO:0007669"/>
    <property type="project" value="InterPro"/>
</dbReference>
<dbReference type="EMBL" id="KB469311">
    <property type="protein sequence ID" value="EPQ51320.1"/>
    <property type="molecule type" value="Genomic_DNA"/>
</dbReference>
<dbReference type="GeneID" id="19300937"/>
<dbReference type="GO" id="GO:0003676">
    <property type="term" value="F:nucleic acid binding"/>
    <property type="evidence" value="ECO:0007669"/>
    <property type="project" value="InterPro"/>
</dbReference>
<dbReference type="OMA" id="CNAIAQR"/>
<dbReference type="Gene3D" id="3.30.420.10">
    <property type="entry name" value="Ribonuclease H-like superfamily/Ribonuclease H"/>
    <property type="match status" value="1"/>
</dbReference>
<dbReference type="InterPro" id="IPR002562">
    <property type="entry name" value="3'-5'_exonuclease_dom"/>
</dbReference>
<keyword evidence="3" id="KW-1185">Reference proteome</keyword>
<dbReference type="Pfam" id="PF01612">
    <property type="entry name" value="DNA_pol_A_exo1"/>
    <property type="match status" value="1"/>
</dbReference>
<name>S7RAN3_GLOTA</name>
<protein>
    <recommendedName>
        <fullName evidence="1">3'-5' exonuclease domain-containing protein</fullName>
    </recommendedName>
</protein>
<dbReference type="AlphaFoldDB" id="S7RAN3"/>
<dbReference type="GO" id="GO:0006139">
    <property type="term" value="P:nucleobase-containing compound metabolic process"/>
    <property type="evidence" value="ECO:0007669"/>
    <property type="project" value="InterPro"/>
</dbReference>
<accession>S7RAN3</accession>
<proteinExistence type="predicted"/>
<dbReference type="PANTHER" id="PTHR43040">
    <property type="entry name" value="RIBONUCLEASE D"/>
    <property type="match status" value="1"/>
</dbReference>
<evidence type="ECO:0000259" key="1">
    <source>
        <dbReference type="Pfam" id="PF01612"/>
    </source>
</evidence>
<dbReference type="InterPro" id="IPR012337">
    <property type="entry name" value="RNaseH-like_sf"/>
</dbReference>
<sequence length="310" mass="35347">MSYEVKFSYCDTRSTFDRAISGLRSSRVLLLDCEGLDIGMQGGALSLICVGTESAKAIYVFDVPMLRDNGVNVNPLLRLLMREDITKITWDGRMDFLEIYETYGIEMKGVLDLQLAEVMSRKGVRKEGERQRTHRLATRYFGFQAVKTQQELFKGIHIVLGMTQCLKDNNLGEGVEKDPQVVAMHRANGSALWMERPLSERLLRYAATDIYLISLLYEDFLTRGWINRKSTQGLCAYSQEYVSTYQDLGRLDADNVLQKGPLIMLWELEGERKHECSGCGRFKPIECYVTRQDRFAPNHLTGTNSGAVFF</sequence>
<dbReference type="OrthoDB" id="26838at2759"/>
<dbReference type="RefSeq" id="XP_007870292.1">
    <property type="nucleotide sequence ID" value="XM_007872101.1"/>
</dbReference>
<evidence type="ECO:0000313" key="2">
    <source>
        <dbReference type="EMBL" id="EPQ51320.1"/>
    </source>
</evidence>
<organism evidence="2 3">
    <name type="scientific">Gloeophyllum trabeum (strain ATCC 11539 / FP-39264 / Madison 617)</name>
    <name type="common">Brown rot fungus</name>
    <dbReference type="NCBI Taxonomy" id="670483"/>
    <lineage>
        <taxon>Eukaryota</taxon>
        <taxon>Fungi</taxon>
        <taxon>Dikarya</taxon>
        <taxon>Basidiomycota</taxon>
        <taxon>Agaricomycotina</taxon>
        <taxon>Agaricomycetes</taxon>
        <taxon>Gloeophyllales</taxon>
        <taxon>Gloeophyllaceae</taxon>
        <taxon>Gloeophyllum</taxon>
    </lineage>
</organism>
<feature type="domain" description="3'-5' exonuclease" evidence="1">
    <location>
        <begin position="10"/>
        <end position="149"/>
    </location>
</feature>